<dbReference type="InterPro" id="IPR036291">
    <property type="entry name" value="NAD(P)-bd_dom_sf"/>
</dbReference>
<dbReference type="AlphaFoldDB" id="A0A926HXP7"/>
<dbReference type="InterPro" id="IPR002347">
    <property type="entry name" value="SDR_fam"/>
</dbReference>
<sequence length="257" mass="28049">MKNLLDLSGRSAVIFGGTGNLGSFITKKLYENGAKVAVSYYFDREAEIAQKQLAALDPTGENVFAGYADIADRDSVEAFAADVRRKFSTIDIMVNTVHNPAFTPKDVYDMEWSDWKTDLDAQKGHFNACKSVLPAMREQQYGRIIYISGGLAVRHMASSAAFACVKGGMTAFNRTLAIEEGRNNITVNIVAPGKITSLDTDGAFAWDDAEAELLRQTPLGRFATQEEVANTVLYFASPLADAMTGQILYVACGELMR</sequence>
<dbReference type="InterPro" id="IPR050259">
    <property type="entry name" value="SDR"/>
</dbReference>
<dbReference type="PRINTS" id="PR00081">
    <property type="entry name" value="GDHRDH"/>
</dbReference>
<keyword evidence="2" id="KW-0443">Lipid metabolism</keyword>
<accession>A0A926HXP7</accession>
<name>A0A926HXP7_9FIRM</name>
<reference evidence="3" key="1">
    <citation type="submission" date="2020-08" db="EMBL/GenBank/DDBJ databases">
        <title>Genome public.</title>
        <authorList>
            <person name="Liu C."/>
            <person name="Sun Q."/>
        </authorList>
    </citation>
    <scope>NUCLEOTIDE SEQUENCE</scope>
    <source>
        <strain evidence="3">NSJ-63</strain>
    </source>
</reference>
<dbReference type="Proteomes" id="UP000617951">
    <property type="component" value="Unassembled WGS sequence"/>
</dbReference>
<evidence type="ECO:0000256" key="2">
    <source>
        <dbReference type="ARBA" id="ARBA00023221"/>
    </source>
</evidence>
<gene>
    <name evidence="3" type="ORF">H8693_10145</name>
</gene>
<keyword evidence="2" id="KW-0753">Steroid metabolism</keyword>
<dbReference type="Pfam" id="PF13561">
    <property type="entry name" value="adh_short_C2"/>
    <property type="match status" value="1"/>
</dbReference>
<keyword evidence="4" id="KW-1185">Reference proteome</keyword>
<dbReference type="EMBL" id="JACRSS010000006">
    <property type="protein sequence ID" value="MBC8539285.1"/>
    <property type="molecule type" value="Genomic_DNA"/>
</dbReference>
<dbReference type="PANTHER" id="PTHR42879:SF2">
    <property type="entry name" value="3-OXOACYL-[ACYL-CARRIER-PROTEIN] REDUCTASE FABG"/>
    <property type="match status" value="1"/>
</dbReference>
<dbReference type="RefSeq" id="WP_249280880.1">
    <property type="nucleotide sequence ID" value="NZ_JACRSS010000006.1"/>
</dbReference>
<protein>
    <submittedName>
        <fullName evidence="3">SDR family oxidoreductase</fullName>
    </submittedName>
</protein>
<evidence type="ECO:0000313" key="4">
    <source>
        <dbReference type="Proteomes" id="UP000617951"/>
    </source>
</evidence>
<organism evidence="3 4">
    <name type="scientific">Guopingia tenuis</name>
    <dbReference type="NCBI Taxonomy" id="2763656"/>
    <lineage>
        <taxon>Bacteria</taxon>
        <taxon>Bacillati</taxon>
        <taxon>Bacillota</taxon>
        <taxon>Clostridia</taxon>
        <taxon>Christensenellales</taxon>
        <taxon>Christensenellaceae</taxon>
        <taxon>Guopingia</taxon>
    </lineage>
</organism>
<comment type="similarity">
    <text evidence="1">Belongs to the short-chain dehydrogenases/reductases (SDR) family.</text>
</comment>
<dbReference type="Gene3D" id="3.40.50.720">
    <property type="entry name" value="NAD(P)-binding Rossmann-like Domain"/>
    <property type="match status" value="1"/>
</dbReference>
<dbReference type="PANTHER" id="PTHR42879">
    <property type="entry name" value="3-OXOACYL-(ACYL-CARRIER-PROTEIN) REDUCTASE"/>
    <property type="match status" value="1"/>
</dbReference>
<proteinExistence type="inferred from homology"/>
<dbReference type="GO" id="GO:0008202">
    <property type="term" value="P:steroid metabolic process"/>
    <property type="evidence" value="ECO:0007669"/>
    <property type="project" value="UniProtKB-KW"/>
</dbReference>
<evidence type="ECO:0000313" key="3">
    <source>
        <dbReference type="EMBL" id="MBC8539285.1"/>
    </source>
</evidence>
<evidence type="ECO:0000256" key="1">
    <source>
        <dbReference type="ARBA" id="ARBA00006484"/>
    </source>
</evidence>
<comment type="caution">
    <text evidence="3">The sequence shown here is derived from an EMBL/GenBank/DDBJ whole genome shotgun (WGS) entry which is preliminary data.</text>
</comment>
<dbReference type="SUPFAM" id="SSF51735">
    <property type="entry name" value="NAD(P)-binding Rossmann-fold domains"/>
    <property type="match status" value="1"/>
</dbReference>